<feature type="compositionally biased region" description="Pro residues" evidence="1">
    <location>
        <begin position="43"/>
        <end position="52"/>
    </location>
</feature>
<sequence>MHMPRCPHVRPRHHNSLDRLPNLHSLHPQAHSHRPQAATMSHAPPPGPPPNRPTNNDDPFHDTVPDDPPPAYEAVSRTDSTVAAGPSRMDFSGPPPLPDRMRIQPHSTGGYSIPGVGVGYSPSPTSPGGQGFSSGYATPTHAPPPGAPPPPPPPPRHPNPPNQEFTPTESPVPGRPLLHNGNLLVYPKGYWCHKCQNTGYKGGDARAPCNSDWRKYGKPYNGALAASFAAPRPGGNASVVGANNFQRPLPGHAAGHTGQAGQAPHYALGHQGGGYPGQQVYQRPPMRHTYAPPPGALVVQPGDPRIGGQ</sequence>
<dbReference type="OrthoDB" id="2405700at2759"/>
<organism evidence="2 3">
    <name type="scientific">Cutaneotrichosporon oleaginosum</name>
    <dbReference type="NCBI Taxonomy" id="879819"/>
    <lineage>
        <taxon>Eukaryota</taxon>
        <taxon>Fungi</taxon>
        <taxon>Dikarya</taxon>
        <taxon>Basidiomycota</taxon>
        <taxon>Agaricomycotina</taxon>
        <taxon>Tremellomycetes</taxon>
        <taxon>Trichosporonales</taxon>
        <taxon>Trichosporonaceae</taxon>
        <taxon>Cutaneotrichosporon</taxon>
    </lineage>
</organism>
<keyword evidence="3" id="KW-1185">Reference proteome</keyword>
<protein>
    <submittedName>
        <fullName evidence="2">Uncharacterized protein</fullName>
    </submittedName>
</protein>
<dbReference type="EMBL" id="KQ087230">
    <property type="protein sequence ID" value="KLT40693.1"/>
    <property type="molecule type" value="Genomic_DNA"/>
</dbReference>
<dbReference type="RefSeq" id="XP_018277184.1">
    <property type="nucleotide sequence ID" value="XM_018425011.1"/>
</dbReference>
<reference evidence="2 3" key="1">
    <citation type="submission" date="2015-03" db="EMBL/GenBank/DDBJ databases">
        <title>Genomics and transcriptomics of the oil-accumulating basidiomycete yeast T. oleaginosus allow insights into substrate utilization and the diverse evolutionary trajectories of mating systems in fungi.</title>
        <authorList>
            <consortium name="DOE Joint Genome Institute"/>
            <person name="Kourist R."/>
            <person name="Kracht O."/>
            <person name="Bracharz F."/>
            <person name="Lipzen A."/>
            <person name="Nolan M."/>
            <person name="Ohm R."/>
            <person name="Grigoriev I."/>
            <person name="Sun S."/>
            <person name="Heitman J."/>
            <person name="Bruck T."/>
            <person name="Nowrousian M."/>
        </authorList>
    </citation>
    <scope>NUCLEOTIDE SEQUENCE [LARGE SCALE GENOMIC DNA]</scope>
    <source>
        <strain evidence="2 3">IBC0246</strain>
    </source>
</reference>
<evidence type="ECO:0000256" key="1">
    <source>
        <dbReference type="SAM" id="MobiDB-lite"/>
    </source>
</evidence>
<evidence type="ECO:0000313" key="2">
    <source>
        <dbReference type="EMBL" id="KLT40693.1"/>
    </source>
</evidence>
<dbReference type="PANTHER" id="PTHR28031:SF1">
    <property type="entry name" value="PROLINE-RICH PROTEIN HUA1"/>
    <property type="match status" value="1"/>
</dbReference>
<dbReference type="GO" id="GO:0005737">
    <property type="term" value="C:cytoplasm"/>
    <property type="evidence" value="ECO:0007669"/>
    <property type="project" value="TreeGrafter"/>
</dbReference>
<dbReference type="PANTHER" id="PTHR28031">
    <property type="entry name" value="PROLINE-RICH PROTEIN HUA1"/>
    <property type="match status" value="1"/>
</dbReference>
<feature type="region of interest" description="Disordered" evidence="1">
    <location>
        <begin position="1"/>
        <end position="176"/>
    </location>
</feature>
<feature type="compositionally biased region" description="Basic residues" evidence="1">
    <location>
        <begin position="1"/>
        <end position="14"/>
    </location>
</feature>
<dbReference type="Proteomes" id="UP000053611">
    <property type="component" value="Unassembled WGS sequence"/>
</dbReference>
<dbReference type="AlphaFoldDB" id="A0A0J0XHY9"/>
<dbReference type="GeneID" id="28985614"/>
<feature type="compositionally biased region" description="Low complexity" evidence="1">
    <location>
        <begin position="251"/>
        <end position="263"/>
    </location>
</feature>
<name>A0A0J0XHY9_9TREE</name>
<dbReference type="STRING" id="879819.A0A0J0XHY9"/>
<feature type="region of interest" description="Disordered" evidence="1">
    <location>
        <begin position="251"/>
        <end position="309"/>
    </location>
</feature>
<evidence type="ECO:0000313" key="3">
    <source>
        <dbReference type="Proteomes" id="UP000053611"/>
    </source>
</evidence>
<accession>A0A0J0XHY9</accession>
<feature type="compositionally biased region" description="Polar residues" evidence="1">
    <location>
        <begin position="122"/>
        <end position="137"/>
    </location>
</feature>
<gene>
    <name evidence="2" type="ORF">CC85DRAFT_297383</name>
</gene>
<proteinExistence type="predicted"/>
<feature type="compositionally biased region" description="Pro residues" evidence="1">
    <location>
        <begin position="141"/>
        <end position="161"/>
    </location>
</feature>
<dbReference type="InterPro" id="IPR038910">
    <property type="entry name" value="Hua1-like"/>
</dbReference>